<organism evidence="1 2">
    <name type="scientific">Solanum verrucosum</name>
    <dbReference type="NCBI Taxonomy" id="315347"/>
    <lineage>
        <taxon>Eukaryota</taxon>
        <taxon>Viridiplantae</taxon>
        <taxon>Streptophyta</taxon>
        <taxon>Embryophyta</taxon>
        <taxon>Tracheophyta</taxon>
        <taxon>Spermatophyta</taxon>
        <taxon>Magnoliopsida</taxon>
        <taxon>eudicotyledons</taxon>
        <taxon>Gunneridae</taxon>
        <taxon>Pentapetalae</taxon>
        <taxon>asterids</taxon>
        <taxon>lamiids</taxon>
        <taxon>Solanales</taxon>
        <taxon>Solanaceae</taxon>
        <taxon>Solanoideae</taxon>
        <taxon>Solaneae</taxon>
        <taxon>Solanum</taxon>
    </lineage>
</organism>
<dbReference type="Proteomes" id="UP001234989">
    <property type="component" value="Chromosome 9"/>
</dbReference>
<dbReference type="AlphaFoldDB" id="A0AAF0UJJ6"/>
<evidence type="ECO:0000313" key="2">
    <source>
        <dbReference type="Proteomes" id="UP001234989"/>
    </source>
</evidence>
<sequence>MEYLNAILGGEIGVLPTTYLGMPLGDNSQSYEIWNKVVEKCEMKLARWKSQYLSRDGGLTLINSVLDALPTYMMSVFPIPQTVIDRLDKIRRKFLWQGNNEKKSYNLVKWDVVIVGKRPGGLGIKNLIRASLSEGNGCGGFAMKIKPTGRKSLVQSMKGKISG</sequence>
<dbReference type="PANTHER" id="PTHR33116:SF78">
    <property type="entry name" value="OS12G0587133 PROTEIN"/>
    <property type="match status" value="1"/>
</dbReference>
<reference evidence="1" key="1">
    <citation type="submission" date="2023-08" db="EMBL/GenBank/DDBJ databases">
        <title>A de novo genome assembly of Solanum verrucosum Schlechtendal, a Mexican diploid species geographically isolated from the other diploid A-genome species in potato relatives.</title>
        <authorList>
            <person name="Hosaka K."/>
        </authorList>
    </citation>
    <scope>NUCLEOTIDE SEQUENCE</scope>
    <source>
        <tissue evidence="1">Young leaves</tissue>
    </source>
</reference>
<evidence type="ECO:0000313" key="1">
    <source>
        <dbReference type="EMBL" id="WMV46349.1"/>
    </source>
</evidence>
<protein>
    <submittedName>
        <fullName evidence="1">Uncharacterized protein</fullName>
    </submittedName>
</protein>
<proteinExistence type="predicted"/>
<dbReference type="EMBL" id="CP133620">
    <property type="protein sequence ID" value="WMV46349.1"/>
    <property type="molecule type" value="Genomic_DNA"/>
</dbReference>
<name>A0AAF0UJJ6_SOLVR</name>
<accession>A0AAF0UJJ6</accession>
<dbReference type="PANTHER" id="PTHR33116">
    <property type="entry name" value="REVERSE TRANSCRIPTASE ZINC-BINDING DOMAIN-CONTAINING PROTEIN-RELATED-RELATED"/>
    <property type="match status" value="1"/>
</dbReference>
<gene>
    <name evidence="1" type="ORF">MTR67_039734</name>
</gene>
<keyword evidence="2" id="KW-1185">Reference proteome</keyword>